<evidence type="ECO:0000259" key="16">
    <source>
        <dbReference type="PROSITE" id="PS50173"/>
    </source>
</evidence>
<dbReference type="InterPro" id="IPR053848">
    <property type="entry name" value="IMS_HHH_1"/>
</dbReference>
<evidence type="ECO:0000256" key="1">
    <source>
        <dbReference type="ARBA" id="ARBA00004496"/>
    </source>
</evidence>
<feature type="site" description="Substrate discrimination" evidence="15">
    <location>
        <position position="15"/>
    </location>
</feature>
<dbReference type="InterPro" id="IPR001126">
    <property type="entry name" value="UmuC"/>
</dbReference>
<protein>
    <recommendedName>
        <fullName evidence="15">DNA polymerase IV</fullName>
        <shortName evidence="15">Pol IV</shortName>
        <ecNumber evidence="15">2.7.7.7</ecNumber>
    </recommendedName>
</protein>
<evidence type="ECO:0000256" key="6">
    <source>
        <dbReference type="ARBA" id="ARBA00022695"/>
    </source>
</evidence>
<evidence type="ECO:0000256" key="12">
    <source>
        <dbReference type="ARBA" id="ARBA00023125"/>
    </source>
</evidence>
<dbReference type="HAMAP" id="MF_01113">
    <property type="entry name" value="DNApol_IV"/>
    <property type="match status" value="1"/>
</dbReference>
<dbReference type="NCBIfam" id="NF002492">
    <property type="entry name" value="PRK01810.1"/>
    <property type="match status" value="1"/>
</dbReference>
<feature type="active site" evidence="15">
    <location>
        <position position="107"/>
    </location>
</feature>
<keyword evidence="5 15" id="KW-0808">Transferase</keyword>
<dbReference type="Pfam" id="PF11799">
    <property type="entry name" value="IMS_C"/>
    <property type="match status" value="1"/>
</dbReference>
<dbReference type="Proteomes" id="UP001316087">
    <property type="component" value="Unassembled WGS sequence"/>
</dbReference>
<comment type="cofactor">
    <cofactor evidence="15">
        <name>Mg(2+)</name>
        <dbReference type="ChEBI" id="CHEBI:18420"/>
    </cofactor>
    <text evidence="15">Binds 2 magnesium ions per subunit.</text>
</comment>
<evidence type="ECO:0000256" key="11">
    <source>
        <dbReference type="ARBA" id="ARBA00022932"/>
    </source>
</evidence>
<comment type="similarity">
    <text evidence="2 15">Belongs to the DNA polymerase type-Y family.</text>
</comment>
<evidence type="ECO:0000256" key="13">
    <source>
        <dbReference type="ARBA" id="ARBA00023204"/>
    </source>
</evidence>
<evidence type="ECO:0000313" key="18">
    <source>
        <dbReference type="Proteomes" id="UP001316087"/>
    </source>
</evidence>
<keyword evidence="18" id="KW-1185">Reference proteome</keyword>
<dbReference type="Gene3D" id="3.30.1490.100">
    <property type="entry name" value="DNA polymerase, Y-family, little finger domain"/>
    <property type="match status" value="1"/>
</dbReference>
<reference evidence="17 18" key="1">
    <citation type="submission" date="2022-03" db="EMBL/GenBank/DDBJ databases">
        <authorList>
            <person name="Jo J.-H."/>
            <person name="Im W.-T."/>
        </authorList>
    </citation>
    <scope>NUCLEOTIDE SEQUENCE [LARGE SCALE GENOMIC DNA]</scope>
    <source>
        <strain evidence="17 18">MA9</strain>
    </source>
</reference>
<comment type="caution">
    <text evidence="17">The sequence shown here is derived from an EMBL/GenBank/DDBJ whole genome shotgun (WGS) entry which is preliminary data.</text>
</comment>
<dbReference type="PANTHER" id="PTHR11076">
    <property type="entry name" value="DNA REPAIR POLYMERASE UMUC / TRANSFERASE FAMILY MEMBER"/>
    <property type="match status" value="1"/>
</dbReference>
<keyword evidence="3 15" id="KW-0515">Mutator protein</keyword>
<dbReference type="Gene3D" id="3.30.70.270">
    <property type="match status" value="1"/>
</dbReference>
<sequence length="411" mass="46490">MAGRVIFHIDMNSFYASVEQAHDPSLKGKPVAVAGNAKERRGIIVTSSYEARAKGIYTTMNVGEAKRKCPDIILIPPDFAKYRVASAAMFAILRSYTHLVEPVSIDEGYLDLTESAKTKHPMQLAEEIQQRILHELDLPCSIGIAPNKFLAKTASNMKKPRGITVLRKRQITELLWPLPVVEMHGVGESTSKKLQALGIYTIGDLANAQERVLQKEFGKNGVRLHKRANGEDGREVDPNAIFDTKSVGNSTTLPRDETEYYILKETFEKLSRSVAERLKVKYLAGTTVSIQIRNFEWQNQTRSKSLKTAIQHADEIFEIAWRLFLEHWDETPVRLIGITVSNVVDQADLTKQLNLFNFEQHIKDEPIVTLVDNMEKKFGKGVIQRGVRVKKKSYASNTSFSKDFLEDHHQK</sequence>
<dbReference type="EMBL" id="JAKZFC010000002">
    <property type="protein sequence ID" value="MCH7322009.1"/>
    <property type="molecule type" value="Genomic_DNA"/>
</dbReference>
<dbReference type="SUPFAM" id="SSF100879">
    <property type="entry name" value="Lesion bypass DNA polymerase (Y-family), little finger domain"/>
    <property type="match status" value="1"/>
</dbReference>
<accession>A0ABS9UCH4</accession>
<feature type="binding site" evidence="15">
    <location>
        <position position="106"/>
    </location>
    <ligand>
        <name>Mg(2+)</name>
        <dbReference type="ChEBI" id="CHEBI:18420"/>
    </ligand>
</feature>
<comment type="subcellular location">
    <subcellularLocation>
        <location evidence="1 15">Cytoplasm</location>
    </subcellularLocation>
</comment>
<dbReference type="SUPFAM" id="SSF56672">
    <property type="entry name" value="DNA/RNA polymerases"/>
    <property type="match status" value="1"/>
</dbReference>
<evidence type="ECO:0000256" key="9">
    <source>
        <dbReference type="ARBA" id="ARBA00022763"/>
    </source>
</evidence>
<dbReference type="InterPro" id="IPR043502">
    <property type="entry name" value="DNA/RNA_pol_sf"/>
</dbReference>
<comment type="function">
    <text evidence="15">Poorly processive, error-prone DNA polymerase involved in untargeted mutagenesis. Copies undamaged DNA at stalled replication forks, which arise in vivo from mismatched or misaligned primer ends. These misaligned primers can be extended by PolIV. Exhibits no 3'-5' exonuclease (proofreading) activity. May be involved in translesional synthesis, in conjunction with the beta clamp from PolIII.</text>
</comment>
<evidence type="ECO:0000256" key="5">
    <source>
        <dbReference type="ARBA" id="ARBA00022679"/>
    </source>
</evidence>
<feature type="binding site" evidence="15">
    <location>
        <position position="10"/>
    </location>
    <ligand>
        <name>Mg(2+)</name>
        <dbReference type="ChEBI" id="CHEBI:18420"/>
    </ligand>
</feature>
<dbReference type="InterPro" id="IPR043128">
    <property type="entry name" value="Rev_trsase/Diguanyl_cyclase"/>
</dbReference>
<evidence type="ECO:0000256" key="7">
    <source>
        <dbReference type="ARBA" id="ARBA00022705"/>
    </source>
</evidence>
<dbReference type="Gene3D" id="1.10.150.20">
    <property type="entry name" value="5' to 3' exonuclease, C-terminal subdomain"/>
    <property type="match status" value="1"/>
</dbReference>
<dbReference type="InterPro" id="IPR036775">
    <property type="entry name" value="DNA_pol_Y-fam_lit_finger_sf"/>
</dbReference>
<dbReference type="PANTHER" id="PTHR11076:SF33">
    <property type="entry name" value="DNA POLYMERASE KAPPA"/>
    <property type="match status" value="1"/>
</dbReference>
<dbReference type="PROSITE" id="PS50173">
    <property type="entry name" value="UMUC"/>
    <property type="match status" value="1"/>
</dbReference>
<dbReference type="InterPro" id="IPR022880">
    <property type="entry name" value="DNApol_IV"/>
</dbReference>
<dbReference type="EC" id="2.7.7.7" evidence="15"/>
<evidence type="ECO:0000256" key="8">
    <source>
        <dbReference type="ARBA" id="ARBA00022723"/>
    </source>
</evidence>
<keyword evidence="11 15" id="KW-0239">DNA-directed DNA polymerase</keyword>
<evidence type="ECO:0000256" key="15">
    <source>
        <dbReference type="HAMAP-Rule" id="MF_01113"/>
    </source>
</evidence>
<dbReference type="Pfam" id="PF21999">
    <property type="entry name" value="IMS_HHH_1"/>
    <property type="match status" value="1"/>
</dbReference>
<dbReference type="CDD" id="cd03586">
    <property type="entry name" value="PolY_Pol_IV_kappa"/>
    <property type="match status" value="1"/>
</dbReference>
<dbReference type="GO" id="GO:0003887">
    <property type="term" value="F:DNA-directed DNA polymerase activity"/>
    <property type="evidence" value="ECO:0007669"/>
    <property type="project" value="UniProtKB-EC"/>
</dbReference>
<dbReference type="RefSeq" id="WP_241369056.1">
    <property type="nucleotide sequence ID" value="NZ_JAKZFC010000002.1"/>
</dbReference>
<evidence type="ECO:0000256" key="3">
    <source>
        <dbReference type="ARBA" id="ARBA00022457"/>
    </source>
</evidence>
<gene>
    <name evidence="15" type="primary">dinB</name>
    <name evidence="17" type="ORF">LZ480_08895</name>
</gene>
<dbReference type="Pfam" id="PF00817">
    <property type="entry name" value="IMS"/>
    <property type="match status" value="1"/>
</dbReference>
<dbReference type="NCBIfam" id="NF002677">
    <property type="entry name" value="PRK02406.1"/>
    <property type="match status" value="1"/>
</dbReference>
<organism evidence="17 18">
    <name type="scientific">Solibacillus palustris</name>
    <dbReference type="NCBI Taxonomy" id="2908203"/>
    <lineage>
        <taxon>Bacteria</taxon>
        <taxon>Bacillati</taxon>
        <taxon>Bacillota</taxon>
        <taxon>Bacilli</taxon>
        <taxon>Bacillales</taxon>
        <taxon>Caryophanaceae</taxon>
        <taxon>Solibacillus</taxon>
    </lineage>
</organism>
<keyword evidence="9 15" id="KW-0227">DNA damage</keyword>
<evidence type="ECO:0000256" key="14">
    <source>
        <dbReference type="ARBA" id="ARBA00049244"/>
    </source>
</evidence>
<keyword evidence="12 15" id="KW-0238">DNA-binding</keyword>
<dbReference type="InterPro" id="IPR050116">
    <property type="entry name" value="DNA_polymerase-Y"/>
</dbReference>
<evidence type="ECO:0000256" key="4">
    <source>
        <dbReference type="ARBA" id="ARBA00022490"/>
    </source>
</evidence>
<keyword evidence="4 15" id="KW-0963">Cytoplasm</keyword>
<evidence type="ECO:0000256" key="10">
    <source>
        <dbReference type="ARBA" id="ARBA00022842"/>
    </source>
</evidence>
<keyword evidence="7 15" id="KW-0235">DNA replication</keyword>
<proteinExistence type="inferred from homology"/>
<keyword evidence="10 15" id="KW-0460">Magnesium</keyword>
<comment type="subunit">
    <text evidence="15">Monomer.</text>
</comment>
<evidence type="ECO:0000256" key="2">
    <source>
        <dbReference type="ARBA" id="ARBA00010945"/>
    </source>
</evidence>
<comment type="catalytic activity">
    <reaction evidence="14 15">
        <text>DNA(n) + a 2'-deoxyribonucleoside 5'-triphosphate = DNA(n+1) + diphosphate</text>
        <dbReference type="Rhea" id="RHEA:22508"/>
        <dbReference type="Rhea" id="RHEA-COMP:17339"/>
        <dbReference type="Rhea" id="RHEA-COMP:17340"/>
        <dbReference type="ChEBI" id="CHEBI:33019"/>
        <dbReference type="ChEBI" id="CHEBI:61560"/>
        <dbReference type="ChEBI" id="CHEBI:173112"/>
        <dbReference type="EC" id="2.7.7.7"/>
    </reaction>
</comment>
<feature type="domain" description="UmuC" evidence="16">
    <location>
        <begin position="6"/>
        <end position="187"/>
    </location>
</feature>
<keyword evidence="13 15" id="KW-0234">DNA repair</keyword>
<evidence type="ECO:0000313" key="17">
    <source>
        <dbReference type="EMBL" id="MCH7322009.1"/>
    </source>
</evidence>
<keyword evidence="6 15" id="KW-0548">Nucleotidyltransferase</keyword>
<dbReference type="Gene3D" id="3.40.1170.60">
    <property type="match status" value="1"/>
</dbReference>
<dbReference type="InterPro" id="IPR017961">
    <property type="entry name" value="DNA_pol_Y-fam_little_finger"/>
</dbReference>
<keyword evidence="8 15" id="KW-0479">Metal-binding</keyword>
<name>A0ABS9UCH4_9BACL</name>